<dbReference type="InterPro" id="IPR045005">
    <property type="entry name" value="BPM1-6"/>
</dbReference>
<dbReference type="Gene3D" id="3.30.710.10">
    <property type="entry name" value="Potassium Channel Kv1.1, Chain A"/>
    <property type="match status" value="1"/>
</dbReference>
<dbReference type="PANTHER" id="PTHR26379">
    <property type="entry name" value="BTB/POZ AND MATH DOMAIN-CONTAINING PROTEIN 1"/>
    <property type="match status" value="1"/>
</dbReference>
<evidence type="ECO:0000256" key="1">
    <source>
        <dbReference type="ARBA" id="ARBA00004906"/>
    </source>
</evidence>
<dbReference type="SUPFAM" id="SSF54695">
    <property type="entry name" value="POZ domain"/>
    <property type="match status" value="1"/>
</dbReference>
<dbReference type="InterPro" id="IPR008974">
    <property type="entry name" value="TRAF-like"/>
</dbReference>
<organism evidence="5 6">
    <name type="scientific">Miscanthus lutarioriparius</name>
    <dbReference type="NCBI Taxonomy" id="422564"/>
    <lineage>
        <taxon>Eukaryota</taxon>
        <taxon>Viridiplantae</taxon>
        <taxon>Streptophyta</taxon>
        <taxon>Embryophyta</taxon>
        <taxon>Tracheophyta</taxon>
        <taxon>Spermatophyta</taxon>
        <taxon>Magnoliopsida</taxon>
        <taxon>Liliopsida</taxon>
        <taxon>Poales</taxon>
        <taxon>Poaceae</taxon>
        <taxon>PACMAD clade</taxon>
        <taxon>Panicoideae</taxon>
        <taxon>Andropogonodae</taxon>
        <taxon>Andropogoneae</taxon>
        <taxon>Saccharinae</taxon>
        <taxon>Miscanthus</taxon>
    </lineage>
</organism>
<dbReference type="EMBL" id="CAJGYO010000010">
    <property type="protein sequence ID" value="CAD6256117.1"/>
    <property type="molecule type" value="Genomic_DNA"/>
</dbReference>
<evidence type="ECO:0000256" key="2">
    <source>
        <dbReference type="ARBA" id="ARBA00010846"/>
    </source>
</evidence>
<accession>A0A811QJ25</accession>
<comment type="caution">
    <text evidence="5">The sequence shown here is derived from an EMBL/GenBank/DDBJ whole genome shotgun (WGS) entry which is preliminary data.</text>
</comment>
<dbReference type="SMART" id="SM00061">
    <property type="entry name" value="MATH"/>
    <property type="match status" value="1"/>
</dbReference>
<gene>
    <name evidence="5" type="ORF">NCGR_LOCUS39636</name>
</gene>
<dbReference type="InterPro" id="IPR056423">
    <property type="entry name" value="BACK_BPM_SPOP"/>
</dbReference>
<proteinExistence type="inferred from homology"/>
<dbReference type="Gene3D" id="1.25.40.420">
    <property type="match status" value="1"/>
</dbReference>
<dbReference type="GO" id="GO:0016567">
    <property type="term" value="P:protein ubiquitination"/>
    <property type="evidence" value="ECO:0007669"/>
    <property type="project" value="InterPro"/>
</dbReference>
<evidence type="ECO:0000313" key="5">
    <source>
        <dbReference type="EMBL" id="CAD6256117.1"/>
    </source>
</evidence>
<comment type="pathway">
    <text evidence="1">Protein modification; protein ubiquitination.</text>
</comment>
<sequence>MCTTAASAVCISSDGEALTTLAIFAEAVSGSHVLLIKGFSLTKGNGNGKFFRSSSFTVGGQRWYMKFYPDGDRSKRADWISLYVQLDDSDDVEVKARLKFSVLDDMGGSVPTFSRESSSLDIFCSKHESCGFTKFVARKDLEESSYLKDDCLKVRCDLTVSKNIRAEAHHTVCPPSSMHQHFGWLLSDAVGADVTFEVAGEVFAAHRCVLAARSSVFMAELFGHMKEKTMKCIRIQDVEASVFKAMLHFMYTDTMPDIDKEDAFVITQNLLVAADRYGLERLKLICEDKLCECMDTSTVTATLELAGRHGCHGLKKACFEFLKLPNHLKTVIATLGFDHLMTTCPSLIKELLAKVATCP</sequence>
<dbReference type="SUPFAM" id="SSF49599">
    <property type="entry name" value="TRAF domain-like"/>
    <property type="match status" value="1"/>
</dbReference>
<protein>
    <submittedName>
        <fullName evidence="5">Uncharacterized protein</fullName>
    </submittedName>
</protein>
<dbReference type="PANTHER" id="PTHR26379:SF483">
    <property type="entry name" value="OS11G0619800 PROTEIN"/>
    <property type="match status" value="1"/>
</dbReference>
<dbReference type="InterPro" id="IPR002083">
    <property type="entry name" value="MATH/TRAF_dom"/>
</dbReference>
<feature type="domain" description="MATH" evidence="4">
    <location>
        <begin position="29"/>
        <end position="158"/>
    </location>
</feature>
<dbReference type="AlphaFoldDB" id="A0A811QJ25"/>
<dbReference type="InterPro" id="IPR011333">
    <property type="entry name" value="SKP1/BTB/POZ_sf"/>
</dbReference>
<comment type="similarity">
    <text evidence="2">Belongs to the Tdpoz family.</text>
</comment>
<keyword evidence="6" id="KW-1185">Reference proteome</keyword>
<dbReference type="InterPro" id="IPR000210">
    <property type="entry name" value="BTB/POZ_dom"/>
</dbReference>
<dbReference type="PROSITE" id="PS50144">
    <property type="entry name" value="MATH"/>
    <property type="match status" value="1"/>
</dbReference>
<dbReference type="PROSITE" id="PS50097">
    <property type="entry name" value="BTB"/>
    <property type="match status" value="1"/>
</dbReference>
<dbReference type="CDD" id="cd18280">
    <property type="entry name" value="BTB_POZ_BPM_plant"/>
    <property type="match status" value="1"/>
</dbReference>
<feature type="domain" description="BTB" evidence="3">
    <location>
        <begin position="192"/>
        <end position="259"/>
    </location>
</feature>
<evidence type="ECO:0000259" key="4">
    <source>
        <dbReference type="PROSITE" id="PS50144"/>
    </source>
</evidence>
<dbReference type="OrthoDB" id="657261at2759"/>
<dbReference type="Gene3D" id="2.60.210.10">
    <property type="entry name" value="Apoptosis, Tumor Necrosis Factor Receptor Associated Protein 2, Chain A"/>
    <property type="match status" value="1"/>
</dbReference>
<dbReference type="Pfam" id="PF00651">
    <property type="entry name" value="BTB"/>
    <property type="match status" value="1"/>
</dbReference>
<dbReference type="SMART" id="SM00225">
    <property type="entry name" value="BTB"/>
    <property type="match status" value="1"/>
</dbReference>
<evidence type="ECO:0000259" key="3">
    <source>
        <dbReference type="PROSITE" id="PS50097"/>
    </source>
</evidence>
<reference evidence="5" key="1">
    <citation type="submission" date="2020-10" db="EMBL/GenBank/DDBJ databases">
        <authorList>
            <person name="Han B."/>
            <person name="Lu T."/>
            <person name="Zhao Q."/>
            <person name="Huang X."/>
            <person name="Zhao Y."/>
        </authorList>
    </citation>
    <scope>NUCLEOTIDE SEQUENCE</scope>
</reference>
<name>A0A811QJ25_9POAL</name>
<dbReference type="Pfam" id="PF22486">
    <property type="entry name" value="MATH_2"/>
    <property type="match status" value="1"/>
</dbReference>
<dbReference type="CDD" id="cd00121">
    <property type="entry name" value="MATH"/>
    <property type="match status" value="1"/>
</dbReference>
<evidence type="ECO:0000313" key="6">
    <source>
        <dbReference type="Proteomes" id="UP000604825"/>
    </source>
</evidence>
<dbReference type="Proteomes" id="UP000604825">
    <property type="component" value="Unassembled WGS sequence"/>
</dbReference>
<dbReference type="Pfam" id="PF24570">
    <property type="entry name" value="BACK_BPM_SPOP"/>
    <property type="match status" value="1"/>
</dbReference>